<dbReference type="Gene3D" id="3.40.50.300">
    <property type="entry name" value="P-loop containing nucleotide triphosphate hydrolases"/>
    <property type="match status" value="2"/>
</dbReference>
<evidence type="ECO:0000313" key="8">
    <source>
        <dbReference type="Proteomes" id="UP000789595"/>
    </source>
</evidence>
<dbReference type="InterPro" id="IPR027417">
    <property type="entry name" value="P-loop_NTPase"/>
</dbReference>
<dbReference type="PROSITE" id="PS00211">
    <property type="entry name" value="ABC_TRANSPORTER_1"/>
    <property type="match status" value="1"/>
</dbReference>
<dbReference type="InterPro" id="IPR017871">
    <property type="entry name" value="ABC_transporter-like_CS"/>
</dbReference>
<dbReference type="PANTHER" id="PTHR19211">
    <property type="entry name" value="ATP-BINDING TRANSPORT PROTEIN-RELATED"/>
    <property type="match status" value="1"/>
</dbReference>
<evidence type="ECO:0000259" key="6">
    <source>
        <dbReference type="PROSITE" id="PS50893"/>
    </source>
</evidence>
<dbReference type="FunFam" id="3.40.50.300:FF:000104">
    <property type="entry name" value="ATP-binding cassette sub-family F member 3"/>
    <property type="match status" value="1"/>
</dbReference>
<feature type="region of interest" description="Disordered" evidence="5">
    <location>
        <begin position="754"/>
        <end position="815"/>
    </location>
</feature>
<feature type="coiled-coil region" evidence="4">
    <location>
        <begin position="294"/>
        <end position="345"/>
    </location>
</feature>
<dbReference type="GO" id="GO:0016887">
    <property type="term" value="F:ATP hydrolysis activity"/>
    <property type="evidence" value="ECO:0007669"/>
    <property type="project" value="InterPro"/>
</dbReference>
<feature type="region of interest" description="Disordered" evidence="5">
    <location>
        <begin position="1"/>
        <end position="70"/>
    </location>
</feature>
<evidence type="ECO:0000256" key="3">
    <source>
        <dbReference type="ARBA" id="ARBA00022840"/>
    </source>
</evidence>
<feature type="compositionally biased region" description="Pro residues" evidence="5">
    <location>
        <begin position="770"/>
        <end position="790"/>
    </location>
</feature>
<evidence type="ECO:0000256" key="5">
    <source>
        <dbReference type="SAM" id="MobiDB-lite"/>
    </source>
</evidence>
<dbReference type="AlphaFoldDB" id="A0A8J2SF73"/>
<evidence type="ECO:0000256" key="4">
    <source>
        <dbReference type="SAM" id="Coils"/>
    </source>
</evidence>
<evidence type="ECO:0000256" key="1">
    <source>
        <dbReference type="ARBA" id="ARBA00022737"/>
    </source>
</evidence>
<organism evidence="7 8">
    <name type="scientific">Pelagomonas calceolata</name>
    <dbReference type="NCBI Taxonomy" id="35677"/>
    <lineage>
        <taxon>Eukaryota</taxon>
        <taxon>Sar</taxon>
        <taxon>Stramenopiles</taxon>
        <taxon>Ochrophyta</taxon>
        <taxon>Pelagophyceae</taxon>
        <taxon>Pelagomonadales</taxon>
        <taxon>Pelagomonadaceae</taxon>
        <taxon>Pelagomonas</taxon>
    </lineage>
</organism>
<evidence type="ECO:0000313" key="7">
    <source>
        <dbReference type="EMBL" id="CAH0368733.1"/>
    </source>
</evidence>
<proteinExistence type="predicted"/>
<keyword evidence="3" id="KW-0067">ATP-binding</keyword>
<dbReference type="CDD" id="cd03221">
    <property type="entry name" value="ABCF_EF-3"/>
    <property type="match status" value="2"/>
</dbReference>
<dbReference type="FunFam" id="3.40.50.300:FF:000011">
    <property type="entry name" value="Putative ABC transporter ATP-binding component"/>
    <property type="match status" value="1"/>
</dbReference>
<evidence type="ECO:0000256" key="2">
    <source>
        <dbReference type="ARBA" id="ARBA00022741"/>
    </source>
</evidence>
<keyword evidence="8" id="KW-1185">Reference proteome</keyword>
<dbReference type="InterPro" id="IPR032781">
    <property type="entry name" value="ABC_tran_Xtn"/>
</dbReference>
<gene>
    <name evidence="7" type="ORF">PECAL_2P18100</name>
</gene>
<dbReference type="PROSITE" id="PS50893">
    <property type="entry name" value="ABC_TRANSPORTER_2"/>
    <property type="match status" value="2"/>
</dbReference>
<protein>
    <recommendedName>
        <fullName evidence="6">ABC transporter domain-containing protein</fullName>
    </recommendedName>
</protein>
<dbReference type="InterPro" id="IPR003439">
    <property type="entry name" value="ABC_transporter-like_ATP-bd"/>
</dbReference>
<feature type="compositionally biased region" description="Basic and acidic residues" evidence="5">
    <location>
        <begin position="41"/>
        <end position="50"/>
    </location>
</feature>
<sequence>MGKAQEKREAAEKAAAKKAEKDAKKAALKEARAAKKALKAQVKEAVEAQKKPLPPKPEELNENNWNDASQKALDDALRSHAPLPNQVERWRLISRDVPSYSSRACALRFLEVRKNIKKLKDWEAECRAVTLANAALSKLDGRAKKDIEEKARRAYQEKAGVKTEEEKAAEEARQLAEAKMGRVLKADDGAAADLLAAQGVVATFAAPPAKAHRNVKDVNVSNLGVSFHGAPILDGTTFVMNWGNRYGFVGRNGSGKSTVMRCIGARAIPIPAAIDIYHLTTEYPPTDETALEAVMKVDDERNECEREVDELNDLMASDALDEDAHNDAADRLNVLYERLEELDAATAEARATDILTGLGFSADRQKQKTKDFSGGWRMRVALARALFIQPALLLLDEPTNHLDMEAVVWLEDYLSKWQKMLFMVCHSQDFLNNVCTHICHLDQLHKQLVYYKGNYDSFVETKRDLQTEQMKRWEAEQADLKQMKEYVAKFGHGTAKLARQGKSKEKLLAKKMASGLTEKPVEELSLKFRFPDPGHLSPPVLQVNELTFGYGDGPNLYENVDFGLDLDSRIALVGPNGAGKSTLVKIINGELTPRRGAVRPHGHLKMTKFTQHFEDVLDFTKTPLQWFMDRYPETTREDARKWLGRYGTSGVVQQQTMSQLSEGQKAKVVFCHMAKQSAHILLLDEPTNALDMEMIDSLADAIKAFKGGVVLVSHDMRLISQVTEEIWIVDKGLRKYEGDIGNFKMDLRRQMKLEKEDKKKKKSPKLAPKAPSPPPSFRLDQAPPPAPPPARNLDALRGTAPAAYVPPGRRGDGAW</sequence>
<dbReference type="OrthoDB" id="2110130at2759"/>
<dbReference type="Pfam" id="PF00005">
    <property type="entry name" value="ABC_tran"/>
    <property type="match status" value="2"/>
</dbReference>
<dbReference type="EMBL" id="CAKKNE010000002">
    <property type="protein sequence ID" value="CAH0368733.1"/>
    <property type="molecule type" value="Genomic_DNA"/>
</dbReference>
<dbReference type="Proteomes" id="UP000789595">
    <property type="component" value="Unassembled WGS sequence"/>
</dbReference>
<keyword evidence="1" id="KW-0677">Repeat</keyword>
<name>A0A8J2SF73_9STRA</name>
<accession>A0A8J2SF73</accession>
<dbReference type="InterPro" id="IPR050611">
    <property type="entry name" value="ABCF"/>
</dbReference>
<feature type="domain" description="ABC transporter" evidence="6">
    <location>
        <begin position="215"/>
        <end position="471"/>
    </location>
</feature>
<keyword evidence="2" id="KW-0547">Nucleotide-binding</keyword>
<dbReference type="InterPro" id="IPR003593">
    <property type="entry name" value="AAA+_ATPase"/>
</dbReference>
<comment type="caution">
    <text evidence="7">The sequence shown here is derived from an EMBL/GenBank/DDBJ whole genome shotgun (WGS) entry which is preliminary data.</text>
</comment>
<dbReference type="PANTHER" id="PTHR19211:SF15">
    <property type="entry name" value="ATP-BINDING CASSETTE SUB-FAMILY F MEMBER 2"/>
    <property type="match status" value="1"/>
</dbReference>
<feature type="compositionally biased region" description="Basic and acidic residues" evidence="5">
    <location>
        <begin position="1"/>
        <end position="33"/>
    </location>
</feature>
<reference evidence="7" key="1">
    <citation type="submission" date="2021-11" db="EMBL/GenBank/DDBJ databases">
        <authorList>
            <consortium name="Genoscope - CEA"/>
            <person name="William W."/>
        </authorList>
    </citation>
    <scope>NUCLEOTIDE SEQUENCE</scope>
</reference>
<dbReference type="SUPFAM" id="SSF52540">
    <property type="entry name" value="P-loop containing nucleoside triphosphate hydrolases"/>
    <property type="match status" value="2"/>
</dbReference>
<feature type="domain" description="ABC transporter" evidence="6">
    <location>
        <begin position="541"/>
        <end position="756"/>
    </location>
</feature>
<dbReference type="SMART" id="SM00382">
    <property type="entry name" value="AAA"/>
    <property type="match status" value="2"/>
</dbReference>
<keyword evidence="4" id="KW-0175">Coiled coil</keyword>
<dbReference type="GO" id="GO:0005524">
    <property type="term" value="F:ATP binding"/>
    <property type="evidence" value="ECO:0007669"/>
    <property type="project" value="UniProtKB-KW"/>
</dbReference>
<dbReference type="Pfam" id="PF12848">
    <property type="entry name" value="ABC_tran_Xtn"/>
    <property type="match status" value="1"/>
</dbReference>